<reference evidence="2" key="1">
    <citation type="submission" date="2017-06" db="EMBL/GenBank/DDBJ databases">
        <authorList>
            <person name="LiPuma J."/>
            <person name="Spilker T."/>
        </authorList>
    </citation>
    <scope>NUCLEOTIDE SEQUENCE [LARGE SCALE GENOMIC DNA]</scope>
    <source>
        <strain evidence="2">AU17325</strain>
    </source>
</reference>
<dbReference type="OrthoDB" id="6117985at2"/>
<evidence type="ECO:0000313" key="1">
    <source>
        <dbReference type="EMBL" id="OXI32031.1"/>
    </source>
</evidence>
<evidence type="ECO:0000313" key="2">
    <source>
        <dbReference type="Proteomes" id="UP000214600"/>
    </source>
</evidence>
<dbReference type="EMBL" id="NKFA01000040">
    <property type="protein sequence ID" value="OXI32031.1"/>
    <property type="molecule type" value="Genomic_DNA"/>
</dbReference>
<proteinExistence type="predicted"/>
<protein>
    <submittedName>
        <fullName evidence="1">Thioesterase</fullName>
    </submittedName>
</protein>
<dbReference type="SUPFAM" id="SSF54637">
    <property type="entry name" value="Thioesterase/thiol ester dehydrase-isomerase"/>
    <property type="match status" value="1"/>
</dbReference>
<reference evidence="1 2" key="2">
    <citation type="submission" date="2017-08" db="EMBL/GenBank/DDBJ databases">
        <title>WGS of novel Burkholderia cepaca complex species.</title>
        <authorList>
            <person name="Lipuma J."/>
            <person name="Spilker T."/>
        </authorList>
    </citation>
    <scope>NUCLEOTIDE SEQUENCE [LARGE SCALE GENOMIC DNA]</scope>
    <source>
        <strain evidence="1 2">AU17325</strain>
    </source>
</reference>
<dbReference type="AlphaFoldDB" id="A0A228HPC7"/>
<dbReference type="CDD" id="cd00586">
    <property type="entry name" value="4HBT"/>
    <property type="match status" value="1"/>
</dbReference>
<dbReference type="Pfam" id="PF13279">
    <property type="entry name" value="4HBT_2"/>
    <property type="match status" value="1"/>
</dbReference>
<dbReference type="RefSeq" id="WP_089454592.1">
    <property type="nucleotide sequence ID" value="NZ_NKFA01000040.1"/>
</dbReference>
<gene>
    <name evidence="1" type="ORF">CFB84_40865</name>
</gene>
<organism evidence="1 2">
    <name type="scientific">Burkholderia aenigmatica</name>
    <dbReference type="NCBI Taxonomy" id="2015348"/>
    <lineage>
        <taxon>Bacteria</taxon>
        <taxon>Pseudomonadati</taxon>
        <taxon>Pseudomonadota</taxon>
        <taxon>Betaproteobacteria</taxon>
        <taxon>Burkholderiales</taxon>
        <taxon>Burkholderiaceae</taxon>
        <taxon>Burkholderia</taxon>
        <taxon>Burkholderia cepacia complex</taxon>
    </lineage>
</organism>
<dbReference type="InterPro" id="IPR029069">
    <property type="entry name" value="HotDog_dom_sf"/>
</dbReference>
<comment type="caution">
    <text evidence="1">The sequence shown here is derived from an EMBL/GenBank/DDBJ whole genome shotgun (WGS) entry which is preliminary data.</text>
</comment>
<dbReference type="Proteomes" id="UP000214600">
    <property type="component" value="Unassembled WGS sequence"/>
</dbReference>
<accession>A0A228HPC7</accession>
<dbReference type="Gene3D" id="3.10.129.10">
    <property type="entry name" value="Hotdog Thioesterase"/>
    <property type="match status" value="1"/>
</dbReference>
<name>A0A228HPC7_9BURK</name>
<sequence length="159" mass="18108">MHAELVVHEGQVRAEWIDYNGHMNDACYVRVFSESIDRWLDCIGMDDAFRSRERVSVYTLQTVVHYLKEIGLGAPYVVTARVLEHDSKKCRVFLTMRHPIDAGHFATMEALLLHVDMTLRRSTAFRAQTLARLDALLAAQRESPWPVQAGRGISLVKGQ</sequence>